<dbReference type="PROSITE" id="PS50850">
    <property type="entry name" value="MFS"/>
    <property type="match status" value="1"/>
</dbReference>
<dbReference type="PANTHER" id="PTHR23512:SF3">
    <property type="entry name" value="MAJOR FACILITATOR SUPERFAMILY DOMAIN-CONTAINING PROTEIN 1"/>
    <property type="match status" value="1"/>
</dbReference>
<keyword evidence="6 25" id="KW-0472">Membrane</keyword>
<evidence type="ECO:0000256" key="4">
    <source>
        <dbReference type="ARBA" id="ARBA00022692"/>
    </source>
</evidence>
<evidence type="ECO:0000256" key="12">
    <source>
        <dbReference type="ARBA" id="ARBA00044891"/>
    </source>
</evidence>
<evidence type="ECO:0000256" key="2">
    <source>
        <dbReference type="ARBA" id="ARBA00008335"/>
    </source>
</evidence>
<accession>A0A2Z5UUX1</accession>
<evidence type="ECO:0000256" key="22">
    <source>
        <dbReference type="ARBA" id="ARBA00045018"/>
    </source>
</evidence>
<evidence type="ECO:0000256" key="16">
    <source>
        <dbReference type="ARBA" id="ARBA00044900"/>
    </source>
</evidence>
<feature type="transmembrane region" description="Helical" evidence="25">
    <location>
        <begin position="29"/>
        <end position="48"/>
    </location>
</feature>
<dbReference type="AlphaFoldDB" id="A0A2Z5UUX1"/>
<evidence type="ECO:0000256" key="23">
    <source>
        <dbReference type="ARBA" id="ARBA00045709"/>
    </source>
</evidence>
<dbReference type="GO" id="GO:0005765">
    <property type="term" value="C:lysosomal membrane"/>
    <property type="evidence" value="ECO:0007669"/>
    <property type="project" value="UniProtKB-SubCell"/>
</dbReference>
<keyword evidence="7" id="KW-0458">Lysosome</keyword>
<keyword evidence="5 25" id="KW-1133">Transmembrane helix</keyword>
<evidence type="ECO:0000259" key="26">
    <source>
        <dbReference type="PROSITE" id="PS50850"/>
    </source>
</evidence>
<evidence type="ECO:0000256" key="25">
    <source>
        <dbReference type="SAM" id="Phobius"/>
    </source>
</evidence>
<feature type="transmembrane region" description="Helical" evidence="25">
    <location>
        <begin position="68"/>
        <end position="92"/>
    </location>
</feature>
<comment type="catalytic activity">
    <reaction evidence="10">
        <text>L-alpha-aminoacyl-L-arginine(out) = L-alpha-aminoacyl-L-arginine(in)</text>
        <dbReference type="Rhea" id="RHEA:79367"/>
        <dbReference type="ChEBI" id="CHEBI:229968"/>
    </reaction>
</comment>
<evidence type="ECO:0000256" key="3">
    <source>
        <dbReference type="ARBA" id="ARBA00022448"/>
    </source>
</evidence>
<feature type="transmembrane region" description="Helical" evidence="25">
    <location>
        <begin position="411"/>
        <end position="432"/>
    </location>
</feature>
<evidence type="ECO:0000256" key="10">
    <source>
        <dbReference type="ARBA" id="ARBA00044881"/>
    </source>
</evidence>
<dbReference type="InterPro" id="IPR020846">
    <property type="entry name" value="MFS_dom"/>
</dbReference>
<evidence type="ECO:0000256" key="21">
    <source>
        <dbReference type="ARBA" id="ARBA00044985"/>
    </source>
</evidence>
<comment type="subunit">
    <text evidence="24">Homodimer. Interacts with lysosomal protein GLMP (via lumenal domain); the interaction starts while both proteins are still in the endoplasmic reticulum and is required for stabilization of MFSD1 in lysosomes but has no direct effect on its targeting to lysosomes or transporter activity.</text>
</comment>
<comment type="catalytic activity">
    <reaction evidence="16">
        <text>L-lysyl-L-lysine(out) = L-lysyl-L-lysine(in)</text>
        <dbReference type="Rhea" id="RHEA:79403"/>
        <dbReference type="ChEBI" id="CHEBI:229956"/>
    </reaction>
</comment>
<comment type="catalytic activity">
    <reaction evidence="11">
        <text>L-alpha-aminoacyl-L-histidine(out) = L-alpha-aminoacyl-L-histidine(in)</text>
        <dbReference type="Rhea" id="RHEA:79375"/>
        <dbReference type="ChEBI" id="CHEBI:229967"/>
    </reaction>
</comment>
<comment type="catalytic activity">
    <reaction evidence="12">
        <text>L-lysyl-L-alpha-amino acid(out) = L-lysyl-L-alpha-amino acid(in)</text>
        <dbReference type="Rhea" id="RHEA:79387"/>
        <dbReference type="ChEBI" id="CHEBI:229965"/>
    </reaction>
</comment>
<keyword evidence="28" id="KW-1185">Reference proteome</keyword>
<comment type="catalytic activity">
    <reaction evidence="9">
        <text>L-histidyl-glycine(out) = L-histidyl-glycine(in)</text>
        <dbReference type="Rhea" id="RHEA:79395"/>
        <dbReference type="ChEBI" id="CHEBI:229957"/>
    </reaction>
</comment>
<feature type="transmembrane region" description="Helical" evidence="25">
    <location>
        <begin position="334"/>
        <end position="356"/>
    </location>
</feature>
<dbReference type="Pfam" id="PF07690">
    <property type="entry name" value="MFS_1"/>
    <property type="match status" value="1"/>
</dbReference>
<evidence type="ECO:0000256" key="9">
    <source>
        <dbReference type="ARBA" id="ARBA00044878"/>
    </source>
</evidence>
<evidence type="ECO:0000256" key="24">
    <source>
        <dbReference type="ARBA" id="ARBA00046376"/>
    </source>
</evidence>
<reference evidence="27 28" key="1">
    <citation type="submission" date="2017-03" db="EMBL/GenBank/DDBJ databases">
        <title>The genome sequence of Candidatus Rickettsiella viridis.</title>
        <authorList>
            <person name="Nikoh N."/>
            <person name="Tsuchida T."/>
            <person name="Yamaguchi K."/>
            <person name="Maeda T."/>
            <person name="Shigenobu S."/>
            <person name="Fukatsu T."/>
        </authorList>
    </citation>
    <scope>NUCLEOTIDE SEQUENCE [LARGE SCALE GENOMIC DNA]</scope>
    <source>
        <strain evidence="27 28">Ap-RA04</strain>
    </source>
</reference>
<comment type="function">
    <text evidence="23">Lysosomal dipeptide uniporter that selectively exports lysine, arginine or histidine-containing dipeptides with a net positive charge from the lysosome lumen into the cytosol. Could play a role in a specific type of protein O-glycosylation indirectly regulating macrophages migration and tissue invasion. Also essential for liver homeostasis.</text>
</comment>
<name>A0A2Z5UUX1_9COXI</name>
<feature type="transmembrane region" description="Helical" evidence="25">
    <location>
        <begin position="184"/>
        <end position="208"/>
    </location>
</feature>
<dbReference type="InterPro" id="IPR036259">
    <property type="entry name" value="MFS_trans_sf"/>
</dbReference>
<proteinExistence type="inferred from homology"/>
<sequence length="441" mass="48012">MIHEDGALSRNIAENSSAKRIAKCLQSPSYPWLIWGLAAGAFFIEYFARVAPGVMIDSLMRDFKVQALALGSLSAFFYYAYVGMQIPVGILIDRFSLRWLLTSMILVCAAGCFIFSFSTHIHVAALARLMMGFGAAFAFVSALKVASVWFPAHQFGLLAGLTQAIGMLGAAIGQMPMAYLVAHFGWRITLFLIASIMLVLAIVIAIVVRDRPTSHTITPTKKNLLHSPWSGLIEVLKNPQSWWNALFAGLLYAPTAALAELWGVKFFRQAYHLSNEIAAMAIGLIFIGWAIGGPLTGWISDRIKRRKIILILSACLSFLIASVVLMVAHLPLPLLFSLLFLYGLANTGVATAYAVAAEINSHAVSGTSVAFSNMASVLIGAGFQPLIGWLLQKNWSGLIENGLPVYSTTDFHWALLVLLSSLLLAVLVAFGIKETHCQQKY</sequence>
<evidence type="ECO:0000256" key="13">
    <source>
        <dbReference type="ARBA" id="ARBA00044893"/>
    </source>
</evidence>
<evidence type="ECO:0000256" key="18">
    <source>
        <dbReference type="ARBA" id="ARBA00044912"/>
    </source>
</evidence>
<comment type="subcellular location">
    <subcellularLocation>
        <location evidence="1">Lysosome membrane</location>
        <topology evidence="1">Multi-pass membrane protein</topology>
    </subcellularLocation>
</comment>
<comment type="catalytic activity">
    <reaction evidence="20">
        <text>L-lysyl-glycine(out) = L-lysyl-glycine(in)</text>
        <dbReference type="Rhea" id="RHEA:79407"/>
        <dbReference type="ChEBI" id="CHEBI:191202"/>
    </reaction>
</comment>
<evidence type="ECO:0000256" key="15">
    <source>
        <dbReference type="ARBA" id="ARBA00044899"/>
    </source>
</evidence>
<dbReference type="PANTHER" id="PTHR23512">
    <property type="entry name" value="MAJOR FACILITATOR SUPERFAMILY DOMAIN-CONTAINING PROTEIN 1"/>
    <property type="match status" value="1"/>
</dbReference>
<comment type="catalytic activity">
    <reaction evidence="17">
        <text>L-arginyl-glycine(out) = L-arginyl-glycine(in)</text>
        <dbReference type="Rhea" id="RHEA:79391"/>
        <dbReference type="ChEBI" id="CHEBI:229955"/>
    </reaction>
</comment>
<dbReference type="GO" id="GO:0022857">
    <property type="term" value="F:transmembrane transporter activity"/>
    <property type="evidence" value="ECO:0007669"/>
    <property type="project" value="InterPro"/>
</dbReference>
<feature type="transmembrane region" description="Helical" evidence="25">
    <location>
        <begin position="308"/>
        <end position="328"/>
    </location>
</feature>
<comment type="catalytic activity">
    <reaction evidence="13">
        <text>L-alpha-aminoacyl-L-lysine(out) = L-alpha-aminoacyl-L-lysine(in)</text>
        <dbReference type="Rhea" id="RHEA:79383"/>
        <dbReference type="ChEBI" id="CHEBI:229966"/>
    </reaction>
</comment>
<feature type="domain" description="Major facilitator superfamily (MFS) profile" evidence="26">
    <location>
        <begin position="33"/>
        <end position="437"/>
    </location>
</feature>
<evidence type="ECO:0000313" key="27">
    <source>
        <dbReference type="EMBL" id="BBB15284.1"/>
    </source>
</evidence>
<feature type="transmembrane region" description="Helical" evidence="25">
    <location>
        <begin position="242"/>
        <end position="262"/>
    </location>
</feature>
<feature type="transmembrane region" description="Helical" evidence="25">
    <location>
        <begin position="368"/>
        <end position="391"/>
    </location>
</feature>
<evidence type="ECO:0000256" key="1">
    <source>
        <dbReference type="ARBA" id="ARBA00004155"/>
    </source>
</evidence>
<evidence type="ECO:0000256" key="8">
    <source>
        <dbReference type="ARBA" id="ARBA00044876"/>
    </source>
</evidence>
<evidence type="ECO:0000256" key="17">
    <source>
        <dbReference type="ARBA" id="ARBA00044903"/>
    </source>
</evidence>
<comment type="catalytic activity">
    <reaction evidence="8">
        <text>L-lysyl-L-alanine(out) = L-lysyl-L-alanine(in)</text>
        <dbReference type="Rhea" id="RHEA:79399"/>
        <dbReference type="ChEBI" id="CHEBI:229954"/>
    </reaction>
</comment>
<comment type="catalytic activity">
    <reaction evidence="18">
        <text>L-histidyl-L-alpha-amino acid(out) = L-histidyl-L-alpha-amino acid(in)</text>
        <dbReference type="Rhea" id="RHEA:79379"/>
        <dbReference type="ChEBI" id="CHEBI:229964"/>
    </reaction>
</comment>
<evidence type="ECO:0000256" key="14">
    <source>
        <dbReference type="ARBA" id="ARBA00044898"/>
    </source>
</evidence>
<gene>
    <name evidence="27" type="ORF">RVIR1_07950</name>
</gene>
<evidence type="ECO:0000256" key="19">
    <source>
        <dbReference type="ARBA" id="ARBA00044919"/>
    </source>
</evidence>
<dbReference type="RefSeq" id="WP_126322752.1">
    <property type="nucleotide sequence ID" value="NZ_AP018005.1"/>
</dbReference>
<evidence type="ECO:0000256" key="7">
    <source>
        <dbReference type="ARBA" id="ARBA00023228"/>
    </source>
</evidence>
<dbReference type="Proteomes" id="UP000282483">
    <property type="component" value="Chromosome"/>
</dbReference>
<evidence type="ECO:0000256" key="11">
    <source>
        <dbReference type="ARBA" id="ARBA00044884"/>
    </source>
</evidence>
<evidence type="ECO:0000256" key="6">
    <source>
        <dbReference type="ARBA" id="ARBA00023136"/>
    </source>
</evidence>
<feature type="transmembrane region" description="Helical" evidence="25">
    <location>
        <begin position="123"/>
        <end position="143"/>
    </location>
</feature>
<comment type="catalytic activity">
    <reaction evidence="15">
        <text>L-arginyl-L-alpha-amino acid(out) = L-arginyl-L-alpha-amino acid(in)</text>
        <dbReference type="Rhea" id="RHEA:79371"/>
        <dbReference type="ChEBI" id="CHEBI:84315"/>
    </reaction>
</comment>
<dbReference type="OrthoDB" id="6057322at2"/>
<dbReference type="SUPFAM" id="SSF103473">
    <property type="entry name" value="MFS general substrate transporter"/>
    <property type="match status" value="1"/>
</dbReference>
<feature type="transmembrane region" description="Helical" evidence="25">
    <location>
        <begin position="155"/>
        <end position="172"/>
    </location>
</feature>
<feature type="transmembrane region" description="Helical" evidence="25">
    <location>
        <begin position="277"/>
        <end position="296"/>
    </location>
</feature>
<comment type="similarity">
    <text evidence="2">Belongs to the major facilitator superfamily.</text>
</comment>
<feature type="transmembrane region" description="Helical" evidence="25">
    <location>
        <begin position="99"/>
        <end position="117"/>
    </location>
</feature>
<keyword evidence="4 25" id="KW-0812">Transmembrane</keyword>
<dbReference type="InterPro" id="IPR011701">
    <property type="entry name" value="MFS"/>
</dbReference>
<dbReference type="EMBL" id="AP018005">
    <property type="protein sequence ID" value="BBB15284.1"/>
    <property type="molecule type" value="Genomic_DNA"/>
</dbReference>
<evidence type="ECO:0000256" key="20">
    <source>
        <dbReference type="ARBA" id="ARBA00044924"/>
    </source>
</evidence>
<comment type="catalytic activity">
    <reaction evidence="19">
        <text>L-alanyl-L-lysine(out) = L-alanyl-L-lysine(in)</text>
        <dbReference type="Rhea" id="RHEA:79415"/>
        <dbReference type="ChEBI" id="CHEBI:192470"/>
    </reaction>
</comment>
<dbReference type="KEGG" id="rvi:RVIR1_07950"/>
<dbReference type="Gene3D" id="1.20.1250.20">
    <property type="entry name" value="MFS general substrate transporter like domains"/>
    <property type="match status" value="2"/>
</dbReference>
<evidence type="ECO:0000313" key="28">
    <source>
        <dbReference type="Proteomes" id="UP000282483"/>
    </source>
</evidence>
<evidence type="ECO:0000256" key="5">
    <source>
        <dbReference type="ARBA" id="ARBA00022989"/>
    </source>
</evidence>
<comment type="catalytic activity">
    <reaction evidence="14">
        <text>L-aspartyl-L-lysine(out) = L-aspartyl-L-lysine(in)</text>
        <dbReference type="Rhea" id="RHEA:79411"/>
        <dbReference type="ChEBI" id="CHEBI:229953"/>
    </reaction>
</comment>
<protein>
    <recommendedName>
        <fullName evidence="21">Lysosomal dipeptide transporter MFSD1</fullName>
    </recommendedName>
    <alternativeName>
        <fullName evidence="22">Major facilitator superfamily domain-containing protein 1</fullName>
    </alternativeName>
</protein>
<dbReference type="InterPro" id="IPR052187">
    <property type="entry name" value="MFSD1"/>
</dbReference>
<organism evidence="27 28">
    <name type="scientific">Candidatus Rickettsiella viridis</name>
    <dbReference type="NCBI Taxonomy" id="676208"/>
    <lineage>
        <taxon>Bacteria</taxon>
        <taxon>Pseudomonadati</taxon>
        <taxon>Pseudomonadota</taxon>
        <taxon>Gammaproteobacteria</taxon>
        <taxon>Legionellales</taxon>
        <taxon>Coxiellaceae</taxon>
        <taxon>Rickettsiella</taxon>
    </lineage>
</organism>
<keyword evidence="3" id="KW-0813">Transport</keyword>